<evidence type="ECO:0000313" key="2">
    <source>
        <dbReference type="Proteomes" id="UP001062846"/>
    </source>
</evidence>
<reference evidence="1" key="1">
    <citation type="submission" date="2022-02" db="EMBL/GenBank/DDBJ databases">
        <title>Plant Genome Project.</title>
        <authorList>
            <person name="Zhang R.-G."/>
        </authorList>
    </citation>
    <scope>NUCLEOTIDE SEQUENCE</scope>
    <source>
        <strain evidence="1">AT1</strain>
    </source>
</reference>
<proteinExistence type="predicted"/>
<evidence type="ECO:0000313" key="1">
    <source>
        <dbReference type="EMBL" id="KAI8542980.1"/>
    </source>
</evidence>
<protein>
    <submittedName>
        <fullName evidence="1">Uncharacterized protein</fullName>
    </submittedName>
</protein>
<name>A0ACC0MPW6_RHOML</name>
<gene>
    <name evidence="1" type="ORF">RHMOL_Rhmol08G0182800</name>
</gene>
<dbReference type="EMBL" id="CM046395">
    <property type="protein sequence ID" value="KAI8542980.1"/>
    <property type="molecule type" value="Genomic_DNA"/>
</dbReference>
<comment type="caution">
    <text evidence="1">The sequence shown here is derived from an EMBL/GenBank/DDBJ whole genome shotgun (WGS) entry which is preliminary data.</text>
</comment>
<organism evidence="1 2">
    <name type="scientific">Rhododendron molle</name>
    <name type="common">Chinese azalea</name>
    <name type="synonym">Azalea mollis</name>
    <dbReference type="NCBI Taxonomy" id="49168"/>
    <lineage>
        <taxon>Eukaryota</taxon>
        <taxon>Viridiplantae</taxon>
        <taxon>Streptophyta</taxon>
        <taxon>Embryophyta</taxon>
        <taxon>Tracheophyta</taxon>
        <taxon>Spermatophyta</taxon>
        <taxon>Magnoliopsida</taxon>
        <taxon>eudicotyledons</taxon>
        <taxon>Gunneridae</taxon>
        <taxon>Pentapetalae</taxon>
        <taxon>asterids</taxon>
        <taxon>Ericales</taxon>
        <taxon>Ericaceae</taxon>
        <taxon>Ericoideae</taxon>
        <taxon>Rhodoreae</taxon>
        <taxon>Rhododendron</taxon>
    </lineage>
</organism>
<dbReference type="Proteomes" id="UP001062846">
    <property type="component" value="Chromosome 8"/>
</dbReference>
<accession>A0ACC0MPW6</accession>
<sequence length="121" mass="13726">MLYKVEPGACDQSFGIHVAEFANFPETVIALAREKAAELEDFSPIDVISNDAIEEVGCKRKREYDPEDMSRGAARAHQFLKDFSALPLEKMNFKEAFEKVSELKNEFAKDAVNSLLLQRRL</sequence>
<keyword evidence="2" id="KW-1185">Reference proteome</keyword>